<dbReference type="InterPro" id="IPR039448">
    <property type="entry name" value="Beta_helix"/>
</dbReference>
<evidence type="ECO:0000313" key="3">
    <source>
        <dbReference type="EMBL" id="TBO27928.1"/>
    </source>
</evidence>
<protein>
    <submittedName>
        <fullName evidence="3">Right-handed parallel beta-helix repeat-containing protein</fullName>
    </submittedName>
</protein>
<evidence type="ECO:0000313" key="4">
    <source>
        <dbReference type="Proteomes" id="UP000292120"/>
    </source>
</evidence>
<gene>
    <name evidence="3" type="ORF">EYS42_15970</name>
</gene>
<dbReference type="InterPro" id="IPR012334">
    <property type="entry name" value="Pectin_lyas_fold"/>
</dbReference>
<sequence length="507" mass="53258">MKHVRQPLWAAAVACLALWGSPLAWAATWEIRPDCAPGAPRCLNHPQRLTQWQSVAPGDEVLIHPSGTEAGWVSQLGGATVLHIENAQGTAQAPIVVRGVGLPKLVHGANLTRSGHVVLQDLDITEQRRGPDGSGRPALTLQGGTRHVQIFNSHVHHATGSGVHVSADAGAFLRVGPGNRITQNGQHGVAVSAPGFDRALPAPAVSSEITGNQIVGNGLHGVELSGSYWRVSQNQVLQNGWSQGGTSGIHLFSRTDTPGALDCDRNEVVYNTVALQIDRTAYDGNGLQVDHFCDHNILAFNVAWLNDGAGLSVVAARGNVVAHNTLVANAQDVNRANSPALRAELILASWPDFCWNPHVDAASCRLPTGRASDNLVIGNLLQATQPGVPAVWVNDDAADPVRNRNKFGPNLLGHVAGGPLLNWAAAQASDARGVDLLTQGSADAGVALAEHVAFVDAANPMPPRHGLRLQAMPSRVGWGPLSNLPDAAGVLPAKGMSGWGAYYFAPR</sequence>
<reference evidence="3 4" key="1">
    <citation type="submission" date="2019-02" db="EMBL/GenBank/DDBJ databases">
        <title>Aquabacterium sp. strain KMB7.</title>
        <authorList>
            <person name="Chen W.-M."/>
        </authorList>
    </citation>
    <scope>NUCLEOTIDE SEQUENCE [LARGE SCALE GENOMIC DNA]</scope>
    <source>
        <strain evidence="3 4">KMB7</strain>
    </source>
</reference>
<dbReference type="Gene3D" id="2.160.20.10">
    <property type="entry name" value="Single-stranded right-handed beta-helix, Pectin lyase-like"/>
    <property type="match status" value="1"/>
</dbReference>
<dbReference type="Proteomes" id="UP000292120">
    <property type="component" value="Unassembled WGS sequence"/>
</dbReference>
<keyword evidence="4" id="KW-1185">Reference proteome</keyword>
<name>A0A4Q9H050_9BURK</name>
<proteinExistence type="predicted"/>
<dbReference type="OrthoDB" id="7870760at2"/>
<evidence type="ECO:0000256" key="1">
    <source>
        <dbReference type="SAM" id="SignalP"/>
    </source>
</evidence>
<feature type="domain" description="Right handed beta helix" evidence="2">
    <location>
        <begin position="144"/>
        <end position="325"/>
    </location>
</feature>
<dbReference type="RefSeq" id="WP_130969197.1">
    <property type="nucleotide sequence ID" value="NZ_SIXI01000008.1"/>
</dbReference>
<dbReference type="SUPFAM" id="SSF51126">
    <property type="entry name" value="Pectin lyase-like"/>
    <property type="match status" value="1"/>
</dbReference>
<dbReference type="AlphaFoldDB" id="A0A4Q9H050"/>
<comment type="caution">
    <text evidence="3">The sequence shown here is derived from an EMBL/GenBank/DDBJ whole genome shotgun (WGS) entry which is preliminary data.</text>
</comment>
<dbReference type="Pfam" id="PF13229">
    <property type="entry name" value="Beta_helix"/>
    <property type="match status" value="1"/>
</dbReference>
<dbReference type="EMBL" id="SIXI01000008">
    <property type="protein sequence ID" value="TBO27928.1"/>
    <property type="molecule type" value="Genomic_DNA"/>
</dbReference>
<accession>A0A4Q9H050</accession>
<feature type="chain" id="PRO_5020361015" evidence="1">
    <location>
        <begin position="27"/>
        <end position="507"/>
    </location>
</feature>
<dbReference type="InterPro" id="IPR011050">
    <property type="entry name" value="Pectin_lyase_fold/virulence"/>
</dbReference>
<feature type="signal peptide" evidence="1">
    <location>
        <begin position="1"/>
        <end position="26"/>
    </location>
</feature>
<keyword evidence="1" id="KW-0732">Signal</keyword>
<evidence type="ECO:0000259" key="2">
    <source>
        <dbReference type="Pfam" id="PF13229"/>
    </source>
</evidence>
<organism evidence="3 4">
    <name type="scientific">Aquabacterium lacunae</name>
    <dbReference type="NCBI Taxonomy" id="2528630"/>
    <lineage>
        <taxon>Bacteria</taxon>
        <taxon>Pseudomonadati</taxon>
        <taxon>Pseudomonadota</taxon>
        <taxon>Betaproteobacteria</taxon>
        <taxon>Burkholderiales</taxon>
        <taxon>Aquabacterium</taxon>
    </lineage>
</organism>